<dbReference type="RefSeq" id="WP_305517135.1">
    <property type="nucleotide sequence ID" value="NZ_JAUPEV010000007.1"/>
</dbReference>
<dbReference type="PANTHER" id="PTHR42913:SF3">
    <property type="entry name" value="64 KDA MITOCHONDRIAL NADH DEHYDROGENASE (EUROFUNG)"/>
    <property type="match status" value="1"/>
</dbReference>
<reference evidence="7 9" key="3">
    <citation type="journal article" date="2024" name="Syst. Appl. Microbiol.">
        <title>Helicobacter cappadocius sp. nov., from lizards: The first psychrotrophic Helicobacter species.</title>
        <authorList>
            <person name="Aydin F."/>
            <person name="Tarhane S."/>
            <person name="Karakaya E."/>
            <person name="Abay S."/>
            <person name="Kayman T."/>
            <person name="Guran O."/>
            <person name="Bozkurt E."/>
            <person name="Uzum N."/>
            <person name="Avci A."/>
            <person name="Olgun K."/>
            <person name="Jablonski D."/>
            <person name="Guran C."/>
            <person name="Burcin Saticioglu I."/>
        </authorList>
    </citation>
    <scope>NUCLEOTIDE SEQUENCE [LARGE SCALE GENOMIC DNA]</scope>
    <source>
        <strain evidence="7">Faydin-H75</strain>
        <strain evidence="9">faydin-H76</strain>
    </source>
</reference>
<name>A0AA90SST3_9HELI</name>
<dbReference type="SUPFAM" id="SSF51905">
    <property type="entry name" value="FAD/NAD(P)-binding domain"/>
    <property type="match status" value="2"/>
</dbReference>
<dbReference type="EMBL" id="JAUPEV010000007">
    <property type="protein sequence ID" value="MDO7253286.1"/>
    <property type="molecule type" value="Genomic_DNA"/>
</dbReference>
<reference evidence="8 10" key="1">
    <citation type="submission" date="2023-07" db="EMBL/GenBank/DDBJ databases">
        <title>Unpublished Manusciprt.</title>
        <authorList>
            <person name="Aydin F."/>
            <person name="Tarhane S."/>
            <person name="Saticioglu I.B."/>
            <person name="Karakaya E."/>
            <person name="Abay S."/>
            <person name="Guran O."/>
            <person name="Bozkurt E."/>
            <person name="Uzum N."/>
            <person name="Olgun K."/>
            <person name="Jablonski D."/>
        </authorList>
    </citation>
    <scope>NUCLEOTIDE SEQUENCE</scope>
    <source>
        <strain evidence="10">faydin-H75</strain>
        <strain evidence="8">Faydin-H76</strain>
    </source>
</reference>
<evidence type="ECO:0000256" key="3">
    <source>
        <dbReference type="ARBA" id="ARBA00022630"/>
    </source>
</evidence>
<dbReference type="AlphaFoldDB" id="A0AA90SST3"/>
<evidence type="ECO:0000313" key="8">
    <source>
        <dbReference type="EMBL" id="MDP2539284.1"/>
    </source>
</evidence>
<dbReference type="InterPro" id="IPR023753">
    <property type="entry name" value="FAD/NAD-binding_dom"/>
</dbReference>
<evidence type="ECO:0000256" key="5">
    <source>
        <dbReference type="ARBA" id="ARBA00023002"/>
    </source>
</evidence>
<feature type="domain" description="FAD/NAD(P)-binding" evidence="6">
    <location>
        <begin position="5"/>
        <end position="311"/>
    </location>
</feature>
<accession>A0AA90SST3</accession>
<gene>
    <name evidence="7" type="ORF">Q5I04_05100</name>
    <name evidence="8" type="ORF">Q5I06_05800</name>
</gene>
<dbReference type="Proteomes" id="UP001240777">
    <property type="component" value="Unassembled WGS sequence"/>
</dbReference>
<comment type="caution">
    <text evidence="8">The sequence shown here is derived from an EMBL/GenBank/DDBJ whole genome shotgun (WGS) entry which is preliminary data.</text>
</comment>
<keyword evidence="5 8" id="KW-0560">Oxidoreductase</keyword>
<evidence type="ECO:0000313" key="7">
    <source>
        <dbReference type="EMBL" id="MDO7253286.1"/>
    </source>
</evidence>
<keyword evidence="10" id="KW-1185">Reference proteome</keyword>
<evidence type="ECO:0000256" key="2">
    <source>
        <dbReference type="ARBA" id="ARBA00005272"/>
    </source>
</evidence>
<keyword evidence="4" id="KW-0274">FAD</keyword>
<dbReference type="Proteomes" id="UP001177258">
    <property type="component" value="Unassembled WGS sequence"/>
</dbReference>
<dbReference type="Pfam" id="PF07992">
    <property type="entry name" value="Pyr_redox_2"/>
    <property type="match status" value="1"/>
</dbReference>
<protein>
    <submittedName>
        <fullName evidence="8">NAD(P)/FAD-dependent oxidoreductase</fullName>
        <ecNumber evidence="8">1.6.5.-</ecNumber>
    </submittedName>
</protein>
<reference evidence="7" key="2">
    <citation type="submission" date="2023-07" db="EMBL/GenBank/DDBJ databases">
        <authorList>
            <person name="Aydin F."/>
            <person name="Tarhane S."/>
            <person name="Saticioglu I.B."/>
            <person name="Karakaya E."/>
            <person name="Abay S."/>
            <person name="Guran O."/>
            <person name="Bozkurt E."/>
            <person name="Uzum N."/>
            <person name="Olgun K."/>
            <person name="Jablonski D."/>
        </authorList>
    </citation>
    <scope>NUCLEOTIDE SEQUENCE</scope>
    <source>
        <strain evidence="7">Faydin-H75</strain>
    </source>
</reference>
<dbReference type="InterPro" id="IPR051169">
    <property type="entry name" value="NADH-Q_oxidoreductase"/>
</dbReference>
<dbReference type="EMBL" id="JAUYZK010000007">
    <property type="protein sequence ID" value="MDP2539284.1"/>
    <property type="molecule type" value="Genomic_DNA"/>
</dbReference>
<sequence>MQKPRILLLGAGYGCLSAVKKLTHKDFTNAQITLISNQDYHYHTVLLHEVASGAKLKGIKYPLKDILPSEITFIQDTITQIQPSSNQVIGQNGIYDYDYLVIGLGFDSDSFGIKGIEEYSLSMTSYESSINIKNHIDQKFENYKNNKDINELKFIICGGGFSGVEFATSLAQELNIKAKKADIPKGNIKISCIEAMPHILPMFDNILSTQASKRLQELGIEVLENSKILECLKDGVIIEKDGKSSKIHGNTIIWSAGVKGNKVIQNSTEFQSARSKIEIDEYLHPKEVLPNRDKIFIVGDCGALKDPKTGRFHAPTAQISVREGAYVGETLHCIIQGHSIEKTFYFEPKGSICSLGKGYGLGIFMDRKISGSFAYTVKRSIENLWVMKLKSVLGIF</sequence>
<dbReference type="GO" id="GO:0019646">
    <property type="term" value="P:aerobic electron transport chain"/>
    <property type="evidence" value="ECO:0007669"/>
    <property type="project" value="TreeGrafter"/>
</dbReference>
<evidence type="ECO:0000256" key="1">
    <source>
        <dbReference type="ARBA" id="ARBA00001974"/>
    </source>
</evidence>
<dbReference type="Gene3D" id="3.50.50.100">
    <property type="match status" value="1"/>
</dbReference>
<proteinExistence type="inferred from homology"/>
<dbReference type="PANTHER" id="PTHR42913">
    <property type="entry name" value="APOPTOSIS-INDUCING FACTOR 1"/>
    <property type="match status" value="1"/>
</dbReference>
<keyword evidence="3" id="KW-0285">Flavoprotein</keyword>
<comment type="similarity">
    <text evidence="2">Belongs to the NADH dehydrogenase family.</text>
</comment>
<evidence type="ECO:0000256" key="4">
    <source>
        <dbReference type="ARBA" id="ARBA00022827"/>
    </source>
</evidence>
<dbReference type="EC" id="1.6.5.-" evidence="8"/>
<comment type="cofactor">
    <cofactor evidence="1">
        <name>FAD</name>
        <dbReference type="ChEBI" id="CHEBI:57692"/>
    </cofactor>
</comment>
<evidence type="ECO:0000313" key="9">
    <source>
        <dbReference type="Proteomes" id="UP001177258"/>
    </source>
</evidence>
<dbReference type="GO" id="GO:0003955">
    <property type="term" value="F:NAD(P)H dehydrogenase (quinone) activity"/>
    <property type="evidence" value="ECO:0007669"/>
    <property type="project" value="TreeGrafter"/>
</dbReference>
<dbReference type="InterPro" id="IPR036188">
    <property type="entry name" value="FAD/NAD-bd_sf"/>
</dbReference>
<evidence type="ECO:0000259" key="6">
    <source>
        <dbReference type="Pfam" id="PF07992"/>
    </source>
</evidence>
<evidence type="ECO:0000313" key="10">
    <source>
        <dbReference type="Proteomes" id="UP001240777"/>
    </source>
</evidence>
<organism evidence="8 9">
    <name type="scientific">Helicobacter cappadocius</name>
    <dbReference type="NCBI Taxonomy" id="3063998"/>
    <lineage>
        <taxon>Bacteria</taxon>
        <taxon>Pseudomonadati</taxon>
        <taxon>Campylobacterota</taxon>
        <taxon>Epsilonproteobacteria</taxon>
        <taxon>Campylobacterales</taxon>
        <taxon>Helicobacteraceae</taxon>
        <taxon>Helicobacter</taxon>
    </lineage>
</organism>